<dbReference type="PRINTS" id="PR01790">
    <property type="entry name" value="SMP30FAMILY"/>
</dbReference>
<dbReference type="Proteomes" id="UP000236884">
    <property type="component" value="Chromosome"/>
</dbReference>
<feature type="binding site" evidence="3">
    <location>
        <position position="149"/>
    </location>
    <ligand>
        <name>substrate</name>
    </ligand>
</feature>
<dbReference type="SUPFAM" id="SSF63829">
    <property type="entry name" value="Calcium-dependent phosphotriesterase"/>
    <property type="match status" value="1"/>
</dbReference>
<feature type="domain" description="SMP-30/Gluconolactonase/LRE-like region" evidence="4">
    <location>
        <begin position="36"/>
        <end position="286"/>
    </location>
</feature>
<dbReference type="PANTHER" id="PTHR47572">
    <property type="entry name" value="LIPOPROTEIN-RELATED"/>
    <property type="match status" value="1"/>
</dbReference>
<gene>
    <name evidence="5" type="primary">gnl_2</name>
    <name evidence="5" type="ORF">GJW-30_1_03851</name>
</gene>
<dbReference type="EC" id="3.1.1.17" evidence="5"/>
<accession>A0A0S3PZH6</accession>
<dbReference type="Gene3D" id="2.120.10.30">
    <property type="entry name" value="TolB, C-terminal domain"/>
    <property type="match status" value="1"/>
</dbReference>
<reference evidence="5 6" key="1">
    <citation type="submission" date="2015-08" db="EMBL/GenBank/DDBJ databases">
        <title>Investigation of the bacterial diversity of lava forest soil.</title>
        <authorList>
            <person name="Lee J.S."/>
        </authorList>
    </citation>
    <scope>NUCLEOTIDE SEQUENCE [LARGE SCALE GENOMIC DNA]</scope>
    <source>
        <strain evidence="5 6">GJW-30</strain>
    </source>
</reference>
<evidence type="ECO:0000259" key="4">
    <source>
        <dbReference type="Pfam" id="PF08450"/>
    </source>
</evidence>
<evidence type="ECO:0000256" key="3">
    <source>
        <dbReference type="PIRSR" id="PIRSR605511-2"/>
    </source>
</evidence>
<keyword evidence="1 5" id="KW-0378">Hydrolase</keyword>
<feature type="binding site" evidence="3">
    <location>
        <position position="232"/>
    </location>
    <ligand>
        <name>a divalent metal cation</name>
        <dbReference type="ChEBI" id="CHEBI:60240"/>
    </ligand>
</feature>
<keyword evidence="6" id="KW-1185">Reference proteome</keyword>
<evidence type="ECO:0000313" key="6">
    <source>
        <dbReference type="Proteomes" id="UP000236884"/>
    </source>
</evidence>
<evidence type="ECO:0000256" key="1">
    <source>
        <dbReference type="ARBA" id="ARBA00022801"/>
    </source>
</evidence>
<dbReference type="GO" id="GO:0004341">
    <property type="term" value="F:gluconolactonase activity"/>
    <property type="evidence" value="ECO:0007669"/>
    <property type="project" value="UniProtKB-EC"/>
</dbReference>
<dbReference type="InterPro" id="IPR013658">
    <property type="entry name" value="SGL"/>
</dbReference>
<dbReference type="RefSeq" id="WP_245408562.1">
    <property type="nucleotide sequence ID" value="NZ_AP014946.1"/>
</dbReference>
<dbReference type="AlphaFoldDB" id="A0A0S3PZH6"/>
<name>A0A0S3PZH6_9BRAD</name>
<evidence type="ECO:0000313" key="5">
    <source>
        <dbReference type="EMBL" id="BAT61294.1"/>
    </source>
</evidence>
<proteinExistence type="predicted"/>
<feature type="binding site" evidence="3">
    <location>
        <position position="183"/>
    </location>
    <ligand>
        <name>a divalent metal cation</name>
        <dbReference type="ChEBI" id="CHEBI:60240"/>
    </ligand>
</feature>
<keyword evidence="3" id="KW-0862">Zinc</keyword>
<dbReference type="EMBL" id="AP014946">
    <property type="protein sequence ID" value="BAT61294.1"/>
    <property type="molecule type" value="Genomic_DNA"/>
</dbReference>
<evidence type="ECO:0000256" key="2">
    <source>
        <dbReference type="PIRSR" id="PIRSR605511-1"/>
    </source>
</evidence>
<feature type="binding site" evidence="3">
    <location>
        <position position="38"/>
    </location>
    <ligand>
        <name>a divalent metal cation</name>
        <dbReference type="ChEBI" id="CHEBI:60240"/>
    </ligand>
</feature>
<dbReference type="InterPro" id="IPR005511">
    <property type="entry name" value="SMP-30"/>
</dbReference>
<comment type="cofactor">
    <cofactor evidence="3">
        <name>Zn(2+)</name>
        <dbReference type="ChEBI" id="CHEBI:29105"/>
    </cofactor>
    <text evidence="3">Binds 1 divalent metal cation per subunit.</text>
</comment>
<feature type="binding site" evidence="3">
    <location>
        <position position="125"/>
    </location>
    <ligand>
        <name>substrate</name>
    </ligand>
</feature>
<dbReference type="GO" id="GO:0046872">
    <property type="term" value="F:metal ion binding"/>
    <property type="evidence" value="ECO:0007669"/>
    <property type="project" value="UniProtKB-KW"/>
</dbReference>
<dbReference type="Pfam" id="PF08450">
    <property type="entry name" value="SGL"/>
    <property type="match status" value="1"/>
</dbReference>
<feature type="active site" description="Proton donor/acceptor" evidence="2">
    <location>
        <position position="232"/>
    </location>
</feature>
<dbReference type="InterPro" id="IPR011042">
    <property type="entry name" value="6-blade_b-propeller_TolB-like"/>
</dbReference>
<dbReference type="PANTHER" id="PTHR47572:SF4">
    <property type="entry name" value="LACTONASE DRP35"/>
    <property type="match status" value="1"/>
</dbReference>
<dbReference type="InterPro" id="IPR051262">
    <property type="entry name" value="SMP-30/CGR1_Lactonase"/>
</dbReference>
<organism evidence="5 6">
    <name type="scientific">Variibacter gotjawalensis</name>
    <dbReference type="NCBI Taxonomy" id="1333996"/>
    <lineage>
        <taxon>Bacteria</taxon>
        <taxon>Pseudomonadati</taxon>
        <taxon>Pseudomonadota</taxon>
        <taxon>Alphaproteobacteria</taxon>
        <taxon>Hyphomicrobiales</taxon>
        <taxon>Nitrobacteraceae</taxon>
        <taxon>Variibacter</taxon>
    </lineage>
</organism>
<dbReference type="KEGG" id="vgo:GJW-30_1_03851"/>
<protein>
    <submittedName>
        <fullName evidence="5">Gluconolactonase</fullName>
        <ecNumber evidence="5">3.1.1.17</ecNumber>
    </submittedName>
</protein>
<sequence>MQPLVMNACYEVLDERFRACFNRTAHLEKLWTGARWTEGPVYFPAHRSVYFSDIPNDRIMRYDETNGETGVFRTPCGYSNGHTVDRQGRMVSCEHGGRRISRTEHDGRIVTVTDNYNGKRLNSPNDVVVKSDDSIWFTDPPFGHLSDYEGHKGESEIGKNCVFRVDGKTGRMKVLADDFIRPNGLAFSVDEKKIYIIDSHASQRNMRVYDVTEKGDIKNGKVFATCTAGRFDGFRLDSDGRIWTSTDEGVHCYEPDGTLIGKILVPEVLSNVVFGGPKFNRLYICATTSLYAVMLTINGAKTF</sequence>
<keyword evidence="3" id="KW-0479">Metal-binding</keyword>